<dbReference type="PROSITE" id="PS50026">
    <property type="entry name" value="EGF_3"/>
    <property type="match status" value="1"/>
</dbReference>
<feature type="compositionally biased region" description="Basic and acidic residues" evidence="8">
    <location>
        <begin position="950"/>
        <end position="984"/>
    </location>
</feature>
<comment type="caution">
    <text evidence="13">The sequence shown here is derived from an EMBL/GenBank/DDBJ whole genome shotgun (WGS) entry which is preliminary data.</text>
</comment>
<evidence type="ECO:0000259" key="12">
    <source>
        <dbReference type="PROSITE" id="PS51117"/>
    </source>
</evidence>
<dbReference type="SMART" id="SM00136">
    <property type="entry name" value="LamNT"/>
    <property type="match status" value="1"/>
</dbReference>
<dbReference type="PROSITE" id="PS00022">
    <property type="entry name" value="EGF_1"/>
    <property type="match status" value="1"/>
</dbReference>
<evidence type="ECO:0000313" key="13">
    <source>
        <dbReference type="EMBL" id="KAF7205491.1"/>
    </source>
</evidence>
<evidence type="ECO:0000313" key="14">
    <source>
        <dbReference type="Proteomes" id="UP000822369"/>
    </source>
</evidence>
<sequence length="1188" mass="127142">MSPPKWLTDWSHLSVFLLVLLLPMCWSQTDNPFEKCSSSLSSEEGVGWQPYACQPPSANMKEFMQIRVDPPGITCGNPPERFCTLENPYLCSDECDASSPDLSHPPQLMGDRERSGLITYWQTVTWSRYPEPLLANITLSWNKSLEVVDDVVITFEYGRPTSMVLEKSVDKGATWQPYQYYADDCLEAFGMSPKQVSDLAPANLTRVICTENYSRWVGAKEKKDVVFEVRARFGVFAGPKLINMDALYTRMETMKGLRDFFTFTNLRLRLLRPALGGTYVQRDNLLKYFYAVSNIEVPARCKCNLHASRCVLRDATLQCDCEHNTTGQDCQLCRGGFRSRSWRAGSYLPLPKGTANTCTNTQTHKSTSVPTCTATGVSNYDASDGPSASSDGVADPALVPTPILTPFTDSSATTNPKTVSDTQTYINAADGTPALIGSTTSDTGSTDNRPSTTTNSVFLYTMSTVESTEKALTTSDVFSSSTTADTWSITAPERVTDADTTTTVSPTGSGSTTSSFMVNTDTTTCFTCTSDADVPLDLSQTTGNSPVGFPATIVSSVMTEADLSRTSGPSGETATPNTSDLETGDRLFTPVFTNPSVTTSSYGPSSTNPVISGINSNLGVSETDSMSGSLSTTSGFTLSGDFNADLVTSLIPPSVGVVPSSKDPNSATTPELTPSRDLASFGDLLPTGSAPTTQEVEDSLEAGYGTTSAAESLSEPPLDASLPDVPLNVQSLDRSPNEAIPVTQSLGVRSPKVPLSDVPLKEAFTELPPPEPTSGIPSSTDQVTSIDIPPSDVPFVGSPTEVVFTGVSCRESSPPTEPCFNTPGDSMGVTSLNSPLSVTIPKEPSPGPPSSNAPPPELQSSGSPDILKETPGPAPPVESSVPPSGGEREEASDKVSRTLSESNLSASLNSEQENNPEFKSEQGAAGGPLSKQESVSSEDIAQPSGEVELEEKKKSNKEETDEQERRKALTSSKPKEEKTIDEKGFEKKATQKILIPGGPKFSQLSKIIYVNFQDCECNGHSNRCSYIELINVVTCVSCKHNTRGHNCQYCRLGYYRNASLPLDDENICAECECNPEGSTHPHCSDDGLCRCKLGVTGRRCDSCLPGYTWREGGGGCKENACDSERLVCQNGGTCVDFQGCVCPDTYTGTFCEKNVCLKKGGCSENAAGSPLTSHVYLLTLSLITASFS</sequence>
<dbReference type="InterPro" id="IPR000742">
    <property type="entry name" value="EGF"/>
</dbReference>
<dbReference type="Pfam" id="PF24973">
    <property type="entry name" value="EGF_LMN_ATRN"/>
    <property type="match status" value="1"/>
</dbReference>
<dbReference type="CDD" id="cd00054">
    <property type="entry name" value="EGF_CA"/>
    <property type="match status" value="1"/>
</dbReference>
<feature type="compositionally biased region" description="Polar residues" evidence="8">
    <location>
        <begin position="662"/>
        <end position="672"/>
    </location>
</feature>
<dbReference type="PROSITE" id="PS01248">
    <property type="entry name" value="EGF_LAM_1"/>
    <property type="match status" value="1"/>
</dbReference>
<protein>
    <submittedName>
        <fullName evidence="13">Netrin G2</fullName>
    </submittedName>
</protein>
<dbReference type="PANTHER" id="PTHR10574:SF27">
    <property type="entry name" value="NETRIN-G2"/>
    <property type="match status" value="1"/>
</dbReference>
<evidence type="ECO:0000256" key="2">
    <source>
        <dbReference type="ARBA" id="ARBA00022737"/>
    </source>
</evidence>
<keyword evidence="6" id="KW-0245">EGF-like domain</keyword>
<gene>
    <name evidence="13" type="primary">ntng2</name>
    <name evidence="13" type="ORF">G4P62_010796</name>
</gene>
<keyword evidence="1 9" id="KW-0732">Signal</keyword>
<feature type="region of interest" description="Disordered" evidence="8">
    <location>
        <begin position="808"/>
        <end position="984"/>
    </location>
</feature>
<keyword evidence="3 6" id="KW-1015">Disulfide bond</keyword>
<dbReference type="InterPro" id="IPR008211">
    <property type="entry name" value="Laminin_N"/>
</dbReference>
<feature type="domain" description="Laminin EGF-like" evidence="11">
    <location>
        <begin position="1071"/>
        <end position="1118"/>
    </location>
</feature>
<feature type="compositionally biased region" description="Polar residues" evidence="8">
    <location>
        <begin position="828"/>
        <end position="837"/>
    </location>
</feature>
<feature type="chain" id="PRO_5038767420" evidence="9">
    <location>
        <begin position="28"/>
        <end position="1188"/>
    </location>
</feature>
<dbReference type="FunFam" id="2.10.25.10:FF:001161">
    <property type="entry name" value="Netrin-G2"/>
    <property type="match status" value="1"/>
</dbReference>
<evidence type="ECO:0000259" key="11">
    <source>
        <dbReference type="PROSITE" id="PS50027"/>
    </source>
</evidence>
<dbReference type="GO" id="GO:0007409">
    <property type="term" value="P:axonogenesis"/>
    <property type="evidence" value="ECO:0007669"/>
    <property type="project" value="TreeGrafter"/>
</dbReference>
<evidence type="ECO:0000256" key="7">
    <source>
        <dbReference type="PROSITE-ProRule" id="PRU00460"/>
    </source>
</evidence>
<name>A0A9D2XNN4_NOTFU</name>
<dbReference type="FunFam" id="2.10.25.10:FF:000180">
    <property type="entry name" value="Netrin G2"/>
    <property type="match status" value="1"/>
</dbReference>
<dbReference type="Gene3D" id="2.60.120.260">
    <property type="entry name" value="Galactose-binding domain-like"/>
    <property type="match status" value="1"/>
</dbReference>
<evidence type="ECO:0000256" key="6">
    <source>
        <dbReference type="PROSITE-ProRule" id="PRU00076"/>
    </source>
</evidence>
<dbReference type="FunFam" id="2.60.120.260:FF:000005">
    <property type="entry name" value="Netrin G1"/>
    <property type="match status" value="1"/>
</dbReference>
<dbReference type="EMBL" id="JAAVVJ010000015">
    <property type="protein sequence ID" value="KAF7205491.1"/>
    <property type="molecule type" value="Genomic_DNA"/>
</dbReference>
<dbReference type="PANTHER" id="PTHR10574">
    <property type="entry name" value="NETRIN/LAMININ-RELATED"/>
    <property type="match status" value="1"/>
</dbReference>
<feature type="compositionally biased region" description="Polar residues" evidence="8">
    <location>
        <begin position="561"/>
        <end position="581"/>
    </location>
</feature>
<accession>A0A9D2XNN4</accession>
<feature type="signal peptide" evidence="9">
    <location>
        <begin position="1"/>
        <end position="27"/>
    </location>
</feature>
<feature type="disulfide bond" evidence="7">
    <location>
        <begin position="1071"/>
        <end position="1083"/>
    </location>
</feature>
<proteinExistence type="predicted"/>
<dbReference type="InterPro" id="IPR056863">
    <property type="entry name" value="LMN_ATRN_NET-like_EGF"/>
</dbReference>
<evidence type="ECO:0000256" key="4">
    <source>
        <dbReference type="ARBA" id="ARBA00023180"/>
    </source>
</evidence>
<dbReference type="PROSITE" id="PS50027">
    <property type="entry name" value="EGF_LAM_2"/>
    <property type="match status" value="1"/>
</dbReference>
<dbReference type="Pfam" id="PF00055">
    <property type="entry name" value="Laminin_N"/>
    <property type="match status" value="1"/>
</dbReference>
<comment type="caution">
    <text evidence="6">Lacks conserved residue(s) required for the propagation of feature annotation.</text>
</comment>
<dbReference type="KEGG" id="nfu:107386303"/>
<dbReference type="PROSITE" id="PS51117">
    <property type="entry name" value="LAMININ_NTER"/>
    <property type="match status" value="1"/>
</dbReference>
<dbReference type="InterPro" id="IPR050440">
    <property type="entry name" value="Laminin/Netrin_ECM"/>
</dbReference>
<feature type="region of interest" description="Disordered" evidence="8">
    <location>
        <begin position="561"/>
        <end position="586"/>
    </location>
</feature>
<dbReference type="CDD" id="cd00055">
    <property type="entry name" value="EGF_Lam"/>
    <property type="match status" value="3"/>
</dbReference>
<dbReference type="AlphaFoldDB" id="A0A9D2XNN4"/>
<dbReference type="GO" id="GO:0009887">
    <property type="term" value="P:animal organ morphogenesis"/>
    <property type="evidence" value="ECO:0007669"/>
    <property type="project" value="TreeGrafter"/>
</dbReference>
<dbReference type="GO" id="GO:0009888">
    <property type="term" value="P:tissue development"/>
    <property type="evidence" value="ECO:0007669"/>
    <property type="project" value="TreeGrafter"/>
</dbReference>
<evidence type="ECO:0000256" key="9">
    <source>
        <dbReference type="SAM" id="SignalP"/>
    </source>
</evidence>
<organism evidence="13 14">
    <name type="scientific">Nothobranchius furzeri</name>
    <name type="common">Turquoise killifish</name>
    <dbReference type="NCBI Taxonomy" id="105023"/>
    <lineage>
        <taxon>Eukaryota</taxon>
        <taxon>Metazoa</taxon>
        <taxon>Chordata</taxon>
        <taxon>Craniata</taxon>
        <taxon>Vertebrata</taxon>
        <taxon>Euteleostomi</taxon>
        <taxon>Actinopterygii</taxon>
        <taxon>Neopterygii</taxon>
        <taxon>Teleostei</taxon>
        <taxon>Neoteleostei</taxon>
        <taxon>Acanthomorphata</taxon>
        <taxon>Ovalentaria</taxon>
        <taxon>Atherinomorphae</taxon>
        <taxon>Cyprinodontiformes</taxon>
        <taxon>Nothobranchiidae</taxon>
        <taxon>Nothobranchius</taxon>
    </lineage>
</organism>
<keyword evidence="5 7" id="KW-0424">Laminin EGF-like domain</keyword>
<dbReference type="SUPFAM" id="SSF57196">
    <property type="entry name" value="EGF/Laminin"/>
    <property type="match status" value="3"/>
</dbReference>
<keyword evidence="2" id="KW-0677">Repeat</keyword>
<feature type="region of interest" description="Disordered" evidence="8">
    <location>
        <begin position="657"/>
        <end position="691"/>
    </location>
</feature>
<dbReference type="Gene3D" id="2.10.25.10">
    <property type="entry name" value="Laminin"/>
    <property type="match status" value="4"/>
</dbReference>
<evidence type="ECO:0000256" key="1">
    <source>
        <dbReference type="ARBA" id="ARBA00022729"/>
    </source>
</evidence>
<feature type="compositionally biased region" description="Pro residues" evidence="8">
    <location>
        <begin position="843"/>
        <end position="857"/>
    </location>
</feature>
<evidence type="ECO:0000259" key="10">
    <source>
        <dbReference type="PROSITE" id="PS50026"/>
    </source>
</evidence>
<dbReference type="Proteomes" id="UP000822369">
    <property type="component" value="Chromosome 15"/>
</dbReference>
<feature type="domain" description="EGF-like" evidence="10">
    <location>
        <begin position="1117"/>
        <end position="1152"/>
    </location>
</feature>
<dbReference type="SMART" id="SM00180">
    <property type="entry name" value="EGF_Lam"/>
    <property type="match status" value="3"/>
</dbReference>
<reference evidence="13" key="1">
    <citation type="submission" date="2020-03" db="EMBL/GenBank/DDBJ databases">
        <title>Intra-Species Differences in Population Size shape Life History and Genome Evolution.</title>
        <authorList>
            <person name="Willemsen D."/>
            <person name="Cui R."/>
            <person name="Valenzano D.R."/>
        </authorList>
    </citation>
    <scope>NUCLEOTIDE SEQUENCE</scope>
    <source>
        <strain evidence="13">GRZ</strain>
        <tissue evidence="13">Whole</tissue>
    </source>
</reference>
<evidence type="ECO:0000256" key="5">
    <source>
        <dbReference type="ARBA" id="ARBA00023292"/>
    </source>
</evidence>
<feature type="domain" description="Laminin N-terminal" evidence="12">
    <location>
        <begin position="49"/>
        <end position="300"/>
    </location>
</feature>
<dbReference type="Pfam" id="PF00053">
    <property type="entry name" value="EGF_laminin"/>
    <property type="match status" value="2"/>
</dbReference>
<evidence type="ECO:0000256" key="3">
    <source>
        <dbReference type="ARBA" id="ARBA00023157"/>
    </source>
</evidence>
<dbReference type="InterPro" id="IPR002049">
    <property type="entry name" value="LE_dom"/>
</dbReference>
<evidence type="ECO:0000256" key="8">
    <source>
        <dbReference type="SAM" id="MobiDB-lite"/>
    </source>
</evidence>
<feature type="disulfide bond" evidence="6">
    <location>
        <begin position="1142"/>
        <end position="1151"/>
    </location>
</feature>
<feature type="compositionally biased region" description="Low complexity" evidence="8">
    <location>
        <begin position="899"/>
        <end position="915"/>
    </location>
</feature>
<feature type="disulfide bond" evidence="7">
    <location>
        <begin position="1091"/>
        <end position="1100"/>
    </location>
</feature>
<dbReference type="OMA" id="ENYSRWV"/>
<keyword evidence="4" id="KW-0325">Glycoprotein</keyword>
<feature type="compositionally biased region" description="Basic and acidic residues" evidence="8">
    <location>
        <begin position="886"/>
        <end position="896"/>
    </location>
</feature>